<feature type="transmembrane region" description="Helical" evidence="1">
    <location>
        <begin position="87"/>
        <end position="106"/>
    </location>
</feature>
<accession>A0A382ZYG9</accession>
<evidence type="ECO:0000256" key="1">
    <source>
        <dbReference type="SAM" id="Phobius"/>
    </source>
</evidence>
<feature type="transmembrane region" description="Helical" evidence="1">
    <location>
        <begin position="167"/>
        <end position="188"/>
    </location>
</feature>
<feature type="transmembrane region" description="Helical" evidence="1">
    <location>
        <begin position="135"/>
        <end position="155"/>
    </location>
</feature>
<keyword evidence="1" id="KW-0472">Membrane</keyword>
<gene>
    <name evidence="2" type="ORF">METZ01_LOCUS453355</name>
</gene>
<feature type="non-terminal residue" evidence="2">
    <location>
        <position position="1"/>
    </location>
</feature>
<dbReference type="EMBL" id="UINC01187661">
    <property type="protein sequence ID" value="SVE00501.1"/>
    <property type="molecule type" value="Genomic_DNA"/>
</dbReference>
<protein>
    <submittedName>
        <fullName evidence="2">Uncharacterized protein</fullName>
    </submittedName>
</protein>
<feature type="transmembrane region" description="Helical" evidence="1">
    <location>
        <begin position="213"/>
        <end position="232"/>
    </location>
</feature>
<dbReference type="AlphaFoldDB" id="A0A382ZYG9"/>
<proteinExistence type="predicted"/>
<sequence length="254" mass="28869">IALSYSLYENTFFKSVSIFVFPLLLVWFYNYGLMLDRKNVWFDRAVLYQIFLRSSHKLAKHIRPAGRAYLDWVCAITRFDEVVIKRISFGFLGLVAAGFIVIPLLYSSDDLFAAKLDAIAEWPLRVFTWSALNKAYVFIVITVTGFASAIAWEGPWKLQKEAKKRSVDALVSGIVLGGVLCLYALFIATQVERLWIDKLPVDFETTESLVKTGFWQLIALSFLNSGFFIFLYRKTNGVVQLLLSAFSVASLLIL</sequence>
<dbReference type="InterPro" id="IPR025291">
    <property type="entry name" value="DUF4153"/>
</dbReference>
<feature type="non-terminal residue" evidence="2">
    <location>
        <position position="254"/>
    </location>
</feature>
<evidence type="ECO:0000313" key="2">
    <source>
        <dbReference type="EMBL" id="SVE00501.1"/>
    </source>
</evidence>
<keyword evidence="1" id="KW-0812">Transmembrane</keyword>
<name>A0A382ZYG9_9ZZZZ</name>
<organism evidence="2">
    <name type="scientific">marine metagenome</name>
    <dbReference type="NCBI Taxonomy" id="408172"/>
    <lineage>
        <taxon>unclassified sequences</taxon>
        <taxon>metagenomes</taxon>
        <taxon>ecological metagenomes</taxon>
    </lineage>
</organism>
<dbReference type="Pfam" id="PF13687">
    <property type="entry name" value="DUF4153"/>
    <property type="match status" value="1"/>
</dbReference>
<reference evidence="2" key="1">
    <citation type="submission" date="2018-05" db="EMBL/GenBank/DDBJ databases">
        <authorList>
            <person name="Lanie J.A."/>
            <person name="Ng W.-L."/>
            <person name="Kazmierczak K.M."/>
            <person name="Andrzejewski T.M."/>
            <person name="Davidsen T.M."/>
            <person name="Wayne K.J."/>
            <person name="Tettelin H."/>
            <person name="Glass J.I."/>
            <person name="Rusch D."/>
            <person name="Podicherti R."/>
            <person name="Tsui H.-C.T."/>
            <person name="Winkler M.E."/>
        </authorList>
    </citation>
    <scope>NUCLEOTIDE SEQUENCE</scope>
</reference>
<keyword evidence="1" id="KW-1133">Transmembrane helix</keyword>
<feature type="transmembrane region" description="Helical" evidence="1">
    <location>
        <begin position="12"/>
        <end position="29"/>
    </location>
</feature>